<comment type="caution">
    <text evidence="1">The sequence shown here is derived from an EMBL/GenBank/DDBJ whole genome shotgun (WGS) entry which is preliminary data.</text>
</comment>
<evidence type="ECO:0000313" key="2">
    <source>
        <dbReference type="Proteomes" id="UP000076486"/>
    </source>
</evidence>
<sequence>MHPVFKITANNIDITQIVTDRVLSITVTDEAGVDSDTLSVVLDDRDNHIKLPTQGAEIAIELGIGDRKVDKGLYIVDEVILSGQPDELELRCKAADMRASLKERKTRSFDNVTLGDLLRSIASQHGLQAAISEQFTQIQLTHIDQTNEHDLHLVTRLAKQYDAVGKIASGRLIFTTKGEANSASGQPLPITRLTKQDVSEYTVTMADRGKYKSAKAFWHDHTTAQRQIVTIGGGEPALTLRHIYDGEQAAQRAAKAKLDAMTRGLATGSLSIPGTHKALSILAESKIELVGFRTGVNGEWIVTRSEVNLSSAGLIVNVEFESPKK</sequence>
<gene>
    <name evidence="1" type="ORF">N473_06820</name>
</gene>
<proteinExistence type="predicted"/>
<dbReference type="Proteomes" id="UP000076486">
    <property type="component" value="Unassembled WGS sequence"/>
</dbReference>
<evidence type="ECO:0000313" key="1">
    <source>
        <dbReference type="EMBL" id="KZN57593.1"/>
    </source>
</evidence>
<dbReference type="RefSeq" id="WP_063370364.1">
    <property type="nucleotide sequence ID" value="NZ_AUYC01000095.1"/>
</dbReference>
<name>A0A167H3I8_9GAMM</name>
<protein>
    <recommendedName>
        <fullName evidence="3">Late control protein D</fullName>
    </recommendedName>
</protein>
<dbReference type="Pfam" id="PF05954">
    <property type="entry name" value="Phage_GPD"/>
    <property type="match status" value="1"/>
</dbReference>
<evidence type="ECO:0008006" key="3">
    <source>
        <dbReference type="Google" id="ProtNLM"/>
    </source>
</evidence>
<dbReference type="PATRIC" id="fig|1365248.3.peg.5391"/>
<organism evidence="1 2">
    <name type="scientific">Pseudoalteromonas luteoviolacea CPMOR-1</name>
    <dbReference type="NCBI Taxonomy" id="1365248"/>
    <lineage>
        <taxon>Bacteria</taxon>
        <taxon>Pseudomonadati</taxon>
        <taxon>Pseudomonadota</taxon>
        <taxon>Gammaproteobacteria</taxon>
        <taxon>Alteromonadales</taxon>
        <taxon>Pseudoalteromonadaceae</taxon>
        <taxon>Pseudoalteromonas</taxon>
    </lineage>
</organism>
<reference evidence="1 2" key="1">
    <citation type="submission" date="2013-07" db="EMBL/GenBank/DDBJ databases">
        <title>Comparative Genomic and Metabolomic Analysis of Twelve Strains of Pseudoalteromonas luteoviolacea.</title>
        <authorList>
            <person name="Vynne N.G."/>
            <person name="Mansson M."/>
            <person name="Gram L."/>
        </authorList>
    </citation>
    <scope>NUCLEOTIDE SEQUENCE [LARGE SCALE GENOMIC DNA]</scope>
    <source>
        <strain evidence="1 2">CPMOR-1</strain>
    </source>
</reference>
<dbReference type="SUPFAM" id="SSF69279">
    <property type="entry name" value="Phage tail proteins"/>
    <property type="match status" value="1"/>
</dbReference>
<accession>A0A167H3I8</accession>
<dbReference type="EMBL" id="AUYC01000095">
    <property type="protein sequence ID" value="KZN57593.1"/>
    <property type="molecule type" value="Genomic_DNA"/>
</dbReference>
<dbReference type="AlphaFoldDB" id="A0A167H3I8"/>